<evidence type="ECO:0000313" key="3">
    <source>
        <dbReference type="EMBL" id="RHZ09115.1"/>
    </source>
</evidence>
<proteinExistence type="predicted"/>
<dbReference type="Proteomes" id="UP000286510">
    <property type="component" value="Unassembled WGS sequence"/>
</dbReference>
<comment type="caution">
    <text evidence="1">The sequence shown here is derived from an EMBL/GenBank/DDBJ whole genome shotgun (WGS) entry which is preliminary data.</text>
</comment>
<dbReference type="Proteomes" id="UP000266196">
    <property type="component" value="Unassembled WGS sequence"/>
</dbReference>
<reference evidence="4 5" key="1">
    <citation type="submission" date="2018-08" db="EMBL/GenBank/DDBJ databases">
        <title>Aphanomyces genome sequencing and annotation.</title>
        <authorList>
            <person name="Minardi D."/>
            <person name="Oidtmann B."/>
            <person name="Van Der Giezen M."/>
            <person name="Studholme D.J."/>
        </authorList>
    </citation>
    <scope>NUCLEOTIDE SEQUENCE [LARGE SCALE GENOMIC DNA]</scope>
    <source>
        <strain evidence="3 4">197901</strain>
        <strain evidence="1 5">D2</strain>
        <strain evidence="2 6">FDL457</strain>
    </source>
</reference>
<dbReference type="Proteomes" id="UP000266643">
    <property type="component" value="Unassembled WGS sequence"/>
</dbReference>
<organism evidence="1 5">
    <name type="scientific">Aphanomyces astaci</name>
    <name type="common">Crayfish plague agent</name>
    <dbReference type="NCBI Taxonomy" id="112090"/>
    <lineage>
        <taxon>Eukaryota</taxon>
        <taxon>Sar</taxon>
        <taxon>Stramenopiles</taxon>
        <taxon>Oomycota</taxon>
        <taxon>Saprolegniomycetes</taxon>
        <taxon>Saprolegniales</taxon>
        <taxon>Verrucalvaceae</taxon>
        <taxon>Aphanomyces</taxon>
    </lineage>
</organism>
<gene>
    <name evidence="2" type="ORF">DYB26_012554</name>
    <name evidence="1" type="ORF">DYB30_013389</name>
    <name evidence="3" type="ORF">DYB31_005793</name>
</gene>
<sequence>MLAWNAVADAVSMNDGAPPGFNGKRDLNMFTLLMEGHRMNINASARASGIDEEHDEKTQLLDELLAAYEDWKCQDKARLVEAKLIGLTTYVKRHCSHWVSLSWQQRVLMVPVPGIWWWRRHEDDRSTAYLEFRKHQYAMDLKGRESVRDMEYEERQREREMFREQMRLQHETLVAILQSKNRNV</sequence>
<dbReference type="EMBL" id="QUTD01005649">
    <property type="protein sequence ID" value="RHY60413.1"/>
    <property type="molecule type" value="Genomic_DNA"/>
</dbReference>
<accession>A0A397D9D2</accession>
<protein>
    <submittedName>
        <fullName evidence="1">Uncharacterized protein</fullName>
    </submittedName>
</protein>
<evidence type="ECO:0000313" key="6">
    <source>
        <dbReference type="Proteomes" id="UP000286510"/>
    </source>
</evidence>
<evidence type="ECO:0000313" key="5">
    <source>
        <dbReference type="Proteomes" id="UP000266643"/>
    </source>
</evidence>
<dbReference type="EMBL" id="QUTE01011671">
    <property type="protein sequence ID" value="RHZ09115.1"/>
    <property type="molecule type" value="Genomic_DNA"/>
</dbReference>
<evidence type="ECO:0000313" key="2">
    <source>
        <dbReference type="EMBL" id="RHZ02833.1"/>
    </source>
</evidence>
<dbReference type="EMBL" id="QUTF01018147">
    <property type="protein sequence ID" value="RHZ02833.1"/>
    <property type="molecule type" value="Genomic_DNA"/>
</dbReference>
<evidence type="ECO:0000313" key="1">
    <source>
        <dbReference type="EMBL" id="RHY60413.1"/>
    </source>
</evidence>
<evidence type="ECO:0000313" key="4">
    <source>
        <dbReference type="Proteomes" id="UP000266196"/>
    </source>
</evidence>
<name>A0A397D9D2_APHAT</name>
<dbReference type="AlphaFoldDB" id="A0A397D9D2"/>